<name>A0A850NDD7_9FLAO</name>
<dbReference type="Proteomes" id="UP000558089">
    <property type="component" value="Unassembled WGS sequence"/>
</dbReference>
<evidence type="ECO:0000313" key="2">
    <source>
        <dbReference type="Proteomes" id="UP000558089"/>
    </source>
</evidence>
<keyword evidence="2" id="KW-1185">Reference proteome</keyword>
<protein>
    <submittedName>
        <fullName evidence="1">Gliding motility-associated C-terminal domain-containing protein</fullName>
    </submittedName>
</protein>
<comment type="caution">
    <text evidence="1">The sequence shown here is derived from an EMBL/GenBank/DDBJ whole genome shotgun (WGS) entry which is preliminary data.</text>
</comment>
<evidence type="ECO:0000313" key="1">
    <source>
        <dbReference type="EMBL" id="NVN17984.1"/>
    </source>
</evidence>
<accession>A0A850NDD7</accession>
<dbReference type="AlphaFoldDB" id="A0A850NDD7"/>
<dbReference type="EMBL" id="WYET01000003">
    <property type="protein sequence ID" value="NVN17984.1"/>
    <property type="molecule type" value="Genomic_DNA"/>
</dbReference>
<dbReference type="RefSeq" id="WP_108246394.1">
    <property type="nucleotide sequence ID" value="NZ_WYET01000003.1"/>
</dbReference>
<proteinExistence type="predicted"/>
<reference evidence="1 2" key="1">
    <citation type="submission" date="2020-01" db="EMBL/GenBank/DDBJ databases">
        <title>Draft Genome Analysis of Muricauda sp. HICW Isolated from coastal seawater of PR China.</title>
        <authorList>
            <person name="Chen M.-X."/>
        </authorList>
    </citation>
    <scope>NUCLEOTIDE SEQUENCE [LARGE SCALE GENOMIC DNA]</scope>
    <source>
        <strain evidence="1 2">HICW</strain>
    </source>
</reference>
<organism evidence="1 2">
    <name type="scientific">Flagellimonas chongwuensis</name>
    <dbReference type="NCBI Taxonomy" id="2697365"/>
    <lineage>
        <taxon>Bacteria</taxon>
        <taxon>Pseudomonadati</taxon>
        <taxon>Bacteroidota</taxon>
        <taxon>Flavobacteriia</taxon>
        <taxon>Flavobacteriales</taxon>
        <taxon>Flavobacteriaceae</taxon>
        <taxon>Flagellimonas</taxon>
    </lineage>
</organism>
<sequence>MKAIYGILLFVSLNLTAQEGTRNLGMIKVHDQGNLGFHGNLVNDGIFNDNQGLVGFYSEQSIIVSGLFPTIFNDSEFITEQGIQLAISMEVQNNANFVQGDIRTPKTDSFTSLQFLSESFYTGTTDIAKVDGYASIQNKQQFTFPVGDIQQLRPLVLLSESENPVAHCAYFFSNPDEFPSLNSLNRENTLQQISRHEFWRLEGSVPSTIQISWNQRSQMPNMADTIDEITVVGWNKINHQWENLGAGAVGTLSDGVAVSTLFVPDAYEAITFGTLDMLETIPDLANYLLTPNGDGINDFLHIDELALSNDNWVRIFDRNGMLVFEKYNYTNQFRGYANKGDVVLNRNNGLPQGVYFYMVVMEDLGLEYQGYLYLAR</sequence>
<dbReference type="Pfam" id="PF13585">
    <property type="entry name" value="CHU_C"/>
    <property type="match status" value="1"/>
</dbReference>
<gene>
    <name evidence="1" type="ORF">GUA46_06500</name>
</gene>